<dbReference type="EMBL" id="BAABKP010000001">
    <property type="protein sequence ID" value="GAA4794822.1"/>
    <property type="molecule type" value="Genomic_DNA"/>
</dbReference>
<feature type="compositionally biased region" description="Polar residues" evidence="1">
    <location>
        <begin position="204"/>
        <end position="214"/>
    </location>
</feature>
<keyword evidence="2" id="KW-0472">Membrane</keyword>
<dbReference type="RefSeq" id="WP_345445635.1">
    <property type="nucleotide sequence ID" value="NZ_BAABKP010000001.1"/>
</dbReference>
<feature type="region of interest" description="Disordered" evidence="1">
    <location>
        <begin position="172"/>
        <end position="326"/>
    </location>
</feature>
<dbReference type="Proteomes" id="UP001500187">
    <property type="component" value="Unassembled WGS sequence"/>
</dbReference>
<evidence type="ECO:0000256" key="1">
    <source>
        <dbReference type="SAM" id="MobiDB-lite"/>
    </source>
</evidence>
<feature type="compositionally biased region" description="Pro residues" evidence="1">
    <location>
        <begin position="274"/>
        <end position="284"/>
    </location>
</feature>
<evidence type="ECO:0000313" key="4">
    <source>
        <dbReference type="Proteomes" id="UP001500187"/>
    </source>
</evidence>
<reference evidence="4" key="1">
    <citation type="journal article" date="2019" name="Int. J. Syst. Evol. Microbiol.">
        <title>The Global Catalogue of Microorganisms (GCM) 10K type strain sequencing project: providing services to taxonomists for standard genome sequencing and annotation.</title>
        <authorList>
            <consortium name="The Broad Institute Genomics Platform"/>
            <consortium name="The Broad Institute Genome Sequencing Center for Infectious Disease"/>
            <person name="Wu L."/>
            <person name="Ma J."/>
        </authorList>
    </citation>
    <scope>NUCLEOTIDE SEQUENCE [LARGE SCALE GENOMIC DNA]</scope>
    <source>
        <strain evidence="4">JCM 18541</strain>
    </source>
</reference>
<feature type="compositionally biased region" description="Low complexity" evidence="1">
    <location>
        <begin position="297"/>
        <end position="318"/>
    </location>
</feature>
<feature type="transmembrane region" description="Helical" evidence="2">
    <location>
        <begin position="145"/>
        <end position="166"/>
    </location>
</feature>
<comment type="caution">
    <text evidence="3">The sequence shown here is derived from an EMBL/GenBank/DDBJ whole genome shotgun (WGS) entry which is preliminary data.</text>
</comment>
<keyword evidence="2" id="KW-1133">Transmembrane helix</keyword>
<organism evidence="3 4">
    <name type="scientific">Rothia endophytica</name>
    <dbReference type="NCBI Taxonomy" id="1324766"/>
    <lineage>
        <taxon>Bacteria</taxon>
        <taxon>Bacillati</taxon>
        <taxon>Actinomycetota</taxon>
        <taxon>Actinomycetes</taxon>
        <taxon>Micrococcales</taxon>
        <taxon>Micrococcaceae</taxon>
        <taxon>Rothia</taxon>
    </lineage>
</organism>
<evidence type="ECO:0000313" key="3">
    <source>
        <dbReference type="EMBL" id="GAA4794822.1"/>
    </source>
</evidence>
<protein>
    <submittedName>
        <fullName evidence="3">Uncharacterized protein</fullName>
    </submittedName>
</protein>
<keyword evidence="4" id="KW-1185">Reference proteome</keyword>
<feature type="compositionally biased region" description="Low complexity" evidence="1">
    <location>
        <begin position="256"/>
        <end position="273"/>
    </location>
</feature>
<proteinExistence type="predicted"/>
<keyword evidence="2" id="KW-0812">Transmembrane</keyword>
<name>A0ABP9BH31_9MICC</name>
<gene>
    <name evidence="3" type="ORF">GCM10023352_12350</name>
</gene>
<feature type="region of interest" description="Disordered" evidence="1">
    <location>
        <begin position="1"/>
        <end position="37"/>
    </location>
</feature>
<accession>A0ABP9BH31</accession>
<sequence length="326" mass="33398">MTSRPNSQDSSGEVSPAPRTSDATDKADPITQPLPLAQGYEYVTSDSGSQQTVVDAEDESLTSGLMRHAEIVEKPTREERRADRAEARAAALVAKEAEGERAAQLRAAAAAAAVREAAERDRLVPALAMESAYSEPVREKNSSKAVFFGSAALVAGAIAAAALLFLPEMNSAADELGPPSSPSAPATVTSADIESERPSAPAPSFNTEAPTVTEQEAAVELPVAPGTISYAPVEAPPAPTAETIVEEIPSEDSTPSEEATASPEPTETAVETPSPEPTEPPAPVEPTVSLAPTPPIETSAPEVAPPAATAAPTSEAPVQSQVTPTP</sequence>
<evidence type="ECO:0000256" key="2">
    <source>
        <dbReference type="SAM" id="Phobius"/>
    </source>
</evidence>
<feature type="compositionally biased region" description="Polar residues" evidence="1">
    <location>
        <begin position="1"/>
        <end position="13"/>
    </location>
</feature>